<evidence type="ECO:0000313" key="4">
    <source>
        <dbReference type="EMBL" id="PRT53798.1"/>
    </source>
</evidence>
<protein>
    <recommendedName>
        <fullName evidence="3">BHLH domain-containing protein</fullName>
    </recommendedName>
</protein>
<dbReference type="STRING" id="45607.A0A2T0FFN3"/>
<dbReference type="SUPFAM" id="SSF47459">
    <property type="entry name" value="HLH, helix-loop-helix DNA-binding domain"/>
    <property type="match status" value="1"/>
</dbReference>
<feature type="coiled-coil region" evidence="1">
    <location>
        <begin position="441"/>
        <end position="468"/>
    </location>
</feature>
<feature type="region of interest" description="Disordered" evidence="2">
    <location>
        <begin position="91"/>
        <end position="114"/>
    </location>
</feature>
<keyword evidence="1" id="KW-0175">Coiled coil</keyword>
<name>A0A2T0FFN3_9ASCO</name>
<gene>
    <name evidence="4" type="ORF">B9G98_01418</name>
</gene>
<dbReference type="PROSITE" id="PS50888">
    <property type="entry name" value="BHLH"/>
    <property type="match status" value="1"/>
</dbReference>
<feature type="compositionally biased region" description="Low complexity" evidence="2">
    <location>
        <begin position="214"/>
        <end position="224"/>
    </location>
</feature>
<evidence type="ECO:0000313" key="5">
    <source>
        <dbReference type="Proteomes" id="UP000238350"/>
    </source>
</evidence>
<dbReference type="GeneID" id="36515167"/>
<dbReference type="InterPro" id="IPR036638">
    <property type="entry name" value="HLH_DNA-bd_sf"/>
</dbReference>
<feature type="region of interest" description="Disordered" evidence="2">
    <location>
        <begin position="193"/>
        <end position="233"/>
    </location>
</feature>
<feature type="compositionally biased region" description="Polar residues" evidence="2">
    <location>
        <begin position="55"/>
        <end position="78"/>
    </location>
</feature>
<dbReference type="Gene3D" id="4.10.280.10">
    <property type="entry name" value="Helix-loop-helix DNA-binding domain"/>
    <property type="match status" value="1"/>
</dbReference>
<feature type="compositionally biased region" description="Low complexity" evidence="2">
    <location>
        <begin position="300"/>
        <end position="325"/>
    </location>
</feature>
<organism evidence="4 5">
    <name type="scientific">Wickerhamiella sorbophila</name>
    <dbReference type="NCBI Taxonomy" id="45607"/>
    <lineage>
        <taxon>Eukaryota</taxon>
        <taxon>Fungi</taxon>
        <taxon>Dikarya</taxon>
        <taxon>Ascomycota</taxon>
        <taxon>Saccharomycotina</taxon>
        <taxon>Dipodascomycetes</taxon>
        <taxon>Dipodascales</taxon>
        <taxon>Trichomonascaceae</taxon>
        <taxon>Wickerhamiella</taxon>
    </lineage>
</organism>
<feature type="region of interest" description="Disordered" evidence="2">
    <location>
        <begin position="34"/>
        <end position="78"/>
    </location>
</feature>
<evidence type="ECO:0000256" key="1">
    <source>
        <dbReference type="SAM" id="Coils"/>
    </source>
</evidence>
<reference evidence="4 5" key="1">
    <citation type="submission" date="2017-04" db="EMBL/GenBank/DDBJ databases">
        <title>Genome sequencing of [Candida] sorbophila.</title>
        <authorList>
            <person name="Ahn J.O."/>
        </authorList>
    </citation>
    <scope>NUCLEOTIDE SEQUENCE [LARGE SCALE GENOMIC DNA]</scope>
    <source>
        <strain evidence="4 5">DS02</strain>
    </source>
</reference>
<feature type="region of interest" description="Disordered" evidence="2">
    <location>
        <begin position="275"/>
        <end position="359"/>
    </location>
</feature>
<feature type="compositionally biased region" description="Basic and acidic residues" evidence="2">
    <location>
        <begin position="38"/>
        <end position="52"/>
    </location>
</feature>
<dbReference type="InterPro" id="IPR011598">
    <property type="entry name" value="bHLH_dom"/>
</dbReference>
<keyword evidence="5" id="KW-1185">Reference proteome</keyword>
<comment type="caution">
    <text evidence="4">The sequence shown here is derived from an EMBL/GenBank/DDBJ whole genome shotgun (WGS) entry which is preliminary data.</text>
</comment>
<feature type="compositionally biased region" description="Polar residues" evidence="2">
    <location>
        <begin position="94"/>
        <end position="110"/>
    </location>
</feature>
<dbReference type="EMBL" id="NDIQ01000001">
    <property type="protein sequence ID" value="PRT53798.1"/>
    <property type="molecule type" value="Genomic_DNA"/>
</dbReference>
<evidence type="ECO:0000256" key="2">
    <source>
        <dbReference type="SAM" id="MobiDB-lite"/>
    </source>
</evidence>
<feature type="domain" description="BHLH" evidence="3">
    <location>
        <begin position="401"/>
        <end position="451"/>
    </location>
</feature>
<dbReference type="GO" id="GO:0046983">
    <property type="term" value="F:protein dimerization activity"/>
    <property type="evidence" value="ECO:0007669"/>
    <property type="project" value="InterPro"/>
</dbReference>
<dbReference type="Proteomes" id="UP000238350">
    <property type="component" value="Unassembled WGS sequence"/>
</dbReference>
<sequence length="469" mass="50790">MGFEELPEHLPVHLSTDMMENMFDLPDPRFSISVSEIAGKDQDGVSEERDASRLGPSNNSSPQRSEVEHQTQGTVGISSVGQIRQISDVGLHRVQSSNESQRSTSISSAYEPTRARHNSIYSEDDNGVHPNLFYSPAIGPHNIDGTPLMSPRDAAYAGVEMYGDFSIPPAYVESPVVSPSLNPQKRKIVAAGRVAKKSPQLRARMRRSSLVNASISSTKSPSHSSSDKGEEDLSDLIMPPVADAQSIPSVLAGTAVTPATLMGIQFSDDRLGTSYSSENQDLTPHQAVSGSGSGILHTHSQSSVLNSRSSSVQPSPATTPLLAPAIQQRKTRVRPLSSSSARQPRLRSAPISPAILPNDQQGEQDMASLLASKSNIQSIMEGVHQQMGLKYSEDMTSELSSKKKNHKMAEQERRNRMNSALVELSRLVAMSSTQLSKAATVEAAIEYIKRAQSRIAELEEKLAGYEHEL</sequence>
<proteinExistence type="predicted"/>
<dbReference type="AlphaFoldDB" id="A0A2T0FFN3"/>
<dbReference type="SMART" id="SM00353">
    <property type="entry name" value="HLH"/>
    <property type="match status" value="1"/>
</dbReference>
<feature type="compositionally biased region" description="Polar residues" evidence="2">
    <location>
        <begin position="275"/>
        <end position="290"/>
    </location>
</feature>
<dbReference type="OrthoDB" id="5344169at2759"/>
<dbReference type="RefSeq" id="XP_024663744.1">
    <property type="nucleotide sequence ID" value="XM_024807976.1"/>
</dbReference>
<evidence type="ECO:0000259" key="3">
    <source>
        <dbReference type="PROSITE" id="PS50888"/>
    </source>
</evidence>
<accession>A0A2T0FFN3</accession>
<dbReference type="Pfam" id="PF00010">
    <property type="entry name" value="HLH"/>
    <property type="match status" value="1"/>
</dbReference>